<reference evidence="1 2" key="1">
    <citation type="submission" date="2017-09" db="EMBL/GenBank/DDBJ databases">
        <authorList>
            <consortium name="International Durum Wheat Genome Sequencing Consortium (IDWGSC)"/>
            <person name="Milanesi L."/>
        </authorList>
    </citation>
    <scope>NUCLEOTIDE SEQUENCE [LARGE SCALE GENOMIC DNA]</scope>
    <source>
        <strain evidence="2">cv. Svevo</strain>
    </source>
</reference>
<dbReference type="AlphaFoldDB" id="A0A9R0V5G2"/>
<name>A0A9R0V5G2_TRITD</name>
<evidence type="ECO:0000313" key="1">
    <source>
        <dbReference type="EMBL" id="VAH13212.1"/>
    </source>
</evidence>
<dbReference type="EMBL" id="LT934112">
    <property type="protein sequence ID" value="VAH13212.1"/>
    <property type="molecule type" value="Genomic_DNA"/>
</dbReference>
<protein>
    <submittedName>
        <fullName evidence="1">Uncharacterized protein</fullName>
    </submittedName>
</protein>
<organism evidence="1 2">
    <name type="scientific">Triticum turgidum subsp. durum</name>
    <name type="common">Durum wheat</name>
    <name type="synonym">Triticum durum</name>
    <dbReference type="NCBI Taxonomy" id="4567"/>
    <lineage>
        <taxon>Eukaryota</taxon>
        <taxon>Viridiplantae</taxon>
        <taxon>Streptophyta</taxon>
        <taxon>Embryophyta</taxon>
        <taxon>Tracheophyta</taxon>
        <taxon>Spermatophyta</taxon>
        <taxon>Magnoliopsida</taxon>
        <taxon>Liliopsida</taxon>
        <taxon>Poales</taxon>
        <taxon>Poaceae</taxon>
        <taxon>BOP clade</taxon>
        <taxon>Pooideae</taxon>
        <taxon>Triticodae</taxon>
        <taxon>Triticeae</taxon>
        <taxon>Triticinae</taxon>
        <taxon>Triticum</taxon>
    </lineage>
</organism>
<gene>
    <name evidence="1" type="ORF">TRITD_1Bv1G018570</name>
</gene>
<proteinExistence type="predicted"/>
<accession>A0A9R0V5G2</accession>
<keyword evidence="2" id="KW-1185">Reference proteome</keyword>
<dbReference type="Proteomes" id="UP000324705">
    <property type="component" value="Chromosome 1B"/>
</dbReference>
<evidence type="ECO:0000313" key="2">
    <source>
        <dbReference type="Proteomes" id="UP000324705"/>
    </source>
</evidence>
<sequence length="139" mass="15721">MTKIYPGESLNISYLSPYLKALGSNYSNGVNFAISGSTTLPRDALFVLHGQVQEFFFFKARSSLYKKKNETKENISNLKIDSAMMIVTTLMSANDAAIHPHFQFQFLFQSPQPSARLMVYPPVDRGLCLRFLASFFGYQ</sequence>
<dbReference type="Gramene" id="TRITD1Bv1G018570.1">
    <property type="protein sequence ID" value="TRITD1Bv1G018570.1"/>
    <property type="gene ID" value="TRITD1Bv1G018570"/>
</dbReference>